<evidence type="ECO:0000313" key="2">
    <source>
        <dbReference type="EMBL" id="KAF7358409.1"/>
    </source>
</evidence>
<evidence type="ECO:0000313" key="3">
    <source>
        <dbReference type="Proteomes" id="UP000620124"/>
    </source>
</evidence>
<dbReference type="EMBL" id="JACAZI010000006">
    <property type="protein sequence ID" value="KAF7358409.1"/>
    <property type="molecule type" value="Genomic_DNA"/>
</dbReference>
<protein>
    <submittedName>
        <fullName evidence="2">Uncharacterized protein</fullName>
    </submittedName>
</protein>
<feature type="region of interest" description="Disordered" evidence="1">
    <location>
        <begin position="1"/>
        <end position="113"/>
    </location>
</feature>
<feature type="compositionally biased region" description="Basic and acidic residues" evidence="1">
    <location>
        <begin position="13"/>
        <end position="112"/>
    </location>
</feature>
<dbReference type="AlphaFoldDB" id="A0A8H6YG74"/>
<name>A0A8H6YG74_9AGAR</name>
<feature type="region of interest" description="Disordered" evidence="1">
    <location>
        <begin position="186"/>
        <end position="208"/>
    </location>
</feature>
<keyword evidence="3" id="KW-1185">Reference proteome</keyword>
<accession>A0A8H6YG74</accession>
<organism evidence="2 3">
    <name type="scientific">Mycena venus</name>
    <dbReference type="NCBI Taxonomy" id="2733690"/>
    <lineage>
        <taxon>Eukaryota</taxon>
        <taxon>Fungi</taxon>
        <taxon>Dikarya</taxon>
        <taxon>Basidiomycota</taxon>
        <taxon>Agaricomycotina</taxon>
        <taxon>Agaricomycetes</taxon>
        <taxon>Agaricomycetidae</taxon>
        <taxon>Agaricales</taxon>
        <taxon>Marasmiineae</taxon>
        <taxon>Mycenaceae</taxon>
        <taxon>Mycena</taxon>
    </lineage>
</organism>
<comment type="caution">
    <text evidence="2">The sequence shown here is derived from an EMBL/GenBank/DDBJ whole genome shotgun (WGS) entry which is preliminary data.</text>
</comment>
<dbReference type="OrthoDB" id="3069306at2759"/>
<reference evidence="2" key="1">
    <citation type="submission" date="2020-05" db="EMBL/GenBank/DDBJ databases">
        <title>Mycena genomes resolve the evolution of fungal bioluminescence.</title>
        <authorList>
            <person name="Tsai I.J."/>
        </authorList>
    </citation>
    <scope>NUCLEOTIDE SEQUENCE</scope>
    <source>
        <strain evidence="2">CCC161011</strain>
    </source>
</reference>
<evidence type="ECO:0000256" key="1">
    <source>
        <dbReference type="SAM" id="MobiDB-lite"/>
    </source>
</evidence>
<gene>
    <name evidence="2" type="ORF">MVEN_00891100</name>
</gene>
<proteinExistence type="predicted"/>
<sequence>MVMVQEQMESGDENYRNERKGEKKERERRDSTRSTRSRGEKEGRDRDGHGERDRDRDRHRSSWDRDRDHEYHSDREHRDKDRDRKGKDRARDTDRDSVKSKHRDGETEKEAAGKAVATTAVYTPEFLHALANSPTKAEFDVISGEVRFTRRFVRRNRRLRRALRLSSSRDRTLRGLTRTLAHVSPFPHRQGPKARRETSQTLPPARRVRPSTECIWRGGRCGEAGGGLLYELAGKTVRALVP</sequence>
<dbReference type="Proteomes" id="UP000620124">
    <property type="component" value="Unassembled WGS sequence"/>
</dbReference>